<comment type="caution">
    <text evidence="3">The sequence shown here is derived from an EMBL/GenBank/DDBJ whole genome shotgun (WGS) entry which is preliminary data.</text>
</comment>
<dbReference type="Proteomes" id="UP000636110">
    <property type="component" value="Unassembled WGS sequence"/>
</dbReference>
<dbReference type="PANTHER" id="PTHR46558">
    <property type="entry name" value="TRACRIPTIONAL REGULATORY PROTEIN-RELATED-RELATED"/>
    <property type="match status" value="1"/>
</dbReference>
<dbReference type="InterPro" id="IPR001387">
    <property type="entry name" value="Cro/C1-type_HTH"/>
</dbReference>
<dbReference type="SUPFAM" id="SSF47413">
    <property type="entry name" value="lambda repressor-like DNA-binding domains"/>
    <property type="match status" value="1"/>
</dbReference>
<sequence length="86" mass="9851">MNDQIEINVREIPTTIKKIRKIKSLTQEYLAAKLHISQNAYSKIELGHSKLTVERLCQIANILDVKPNQLLYFKPAEFVDALRVSG</sequence>
<dbReference type="RefSeq" id="WP_182960510.1">
    <property type="nucleotide sequence ID" value="NZ_WNXC01000008.1"/>
</dbReference>
<dbReference type="EMBL" id="WNXC01000008">
    <property type="protein sequence ID" value="MBB2151029.1"/>
    <property type="molecule type" value="Genomic_DNA"/>
</dbReference>
<organism evidence="3 4">
    <name type="scientific">Pedobacter gandavensis</name>
    <dbReference type="NCBI Taxonomy" id="2679963"/>
    <lineage>
        <taxon>Bacteria</taxon>
        <taxon>Pseudomonadati</taxon>
        <taxon>Bacteroidota</taxon>
        <taxon>Sphingobacteriia</taxon>
        <taxon>Sphingobacteriales</taxon>
        <taxon>Sphingobacteriaceae</taxon>
        <taxon>Pedobacter</taxon>
    </lineage>
</organism>
<proteinExistence type="predicted"/>
<dbReference type="CDD" id="cd00093">
    <property type="entry name" value="HTH_XRE"/>
    <property type="match status" value="1"/>
</dbReference>
<evidence type="ECO:0000259" key="2">
    <source>
        <dbReference type="PROSITE" id="PS50943"/>
    </source>
</evidence>
<keyword evidence="4" id="KW-1185">Reference proteome</keyword>
<dbReference type="Pfam" id="PF01381">
    <property type="entry name" value="HTH_3"/>
    <property type="match status" value="1"/>
</dbReference>
<gene>
    <name evidence="3" type="ORF">GM920_19185</name>
</gene>
<dbReference type="SMART" id="SM00530">
    <property type="entry name" value="HTH_XRE"/>
    <property type="match status" value="1"/>
</dbReference>
<dbReference type="PROSITE" id="PS50943">
    <property type="entry name" value="HTH_CROC1"/>
    <property type="match status" value="1"/>
</dbReference>
<evidence type="ECO:0000256" key="1">
    <source>
        <dbReference type="ARBA" id="ARBA00023125"/>
    </source>
</evidence>
<name>A0ABR6F0I7_9SPHI</name>
<dbReference type="InterPro" id="IPR010982">
    <property type="entry name" value="Lambda_DNA-bd_dom_sf"/>
</dbReference>
<dbReference type="PANTHER" id="PTHR46558:SF4">
    <property type="entry name" value="DNA-BIDING PHAGE PROTEIN"/>
    <property type="match status" value="1"/>
</dbReference>
<reference evidence="3 4" key="1">
    <citation type="submission" date="2019-11" db="EMBL/GenBank/DDBJ databases">
        <title>Description of Pedobacter sp. LMG 31462T.</title>
        <authorList>
            <person name="Carlier A."/>
            <person name="Qi S."/>
            <person name="Vandamme P."/>
        </authorList>
    </citation>
    <scope>NUCLEOTIDE SEQUENCE [LARGE SCALE GENOMIC DNA]</scope>
    <source>
        <strain evidence="3 4">LMG 31462</strain>
    </source>
</reference>
<accession>A0ABR6F0I7</accession>
<protein>
    <submittedName>
        <fullName evidence="3">Helix-turn-helix domain-containing protein</fullName>
    </submittedName>
</protein>
<evidence type="ECO:0000313" key="3">
    <source>
        <dbReference type="EMBL" id="MBB2151029.1"/>
    </source>
</evidence>
<dbReference type="Gene3D" id="1.10.260.40">
    <property type="entry name" value="lambda repressor-like DNA-binding domains"/>
    <property type="match status" value="1"/>
</dbReference>
<feature type="domain" description="HTH cro/C1-type" evidence="2">
    <location>
        <begin position="16"/>
        <end position="70"/>
    </location>
</feature>
<evidence type="ECO:0000313" key="4">
    <source>
        <dbReference type="Proteomes" id="UP000636110"/>
    </source>
</evidence>
<keyword evidence="1" id="KW-0238">DNA-binding</keyword>